<comment type="caution">
    <text evidence="4">The sequence shown here is derived from an EMBL/GenBank/DDBJ whole genome shotgun (WGS) entry which is preliminary data.</text>
</comment>
<name>A0ABU0JK15_9HYPH</name>
<evidence type="ECO:0000256" key="1">
    <source>
        <dbReference type="ARBA" id="ARBA00006153"/>
    </source>
</evidence>
<accession>A0ABU0JK15</accession>
<dbReference type="InterPro" id="IPR002933">
    <property type="entry name" value="Peptidase_M20"/>
</dbReference>
<dbReference type="EC" id="3.5.1.87" evidence="4"/>
<dbReference type="PROSITE" id="PS00758">
    <property type="entry name" value="ARGE_DAPE_CPG2_1"/>
    <property type="match status" value="1"/>
</dbReference>
<organism evidence="4 5">
    <name type="scientific">Labrys wisconsinensis</name>
    <dbReference type="NCBI Taxonomy" id="425677"/>
    <lineage>
        <taxon>Bacteria</taxon>
        <taxon>Pseudomonadati</taxon>
        <taxon>Pseudomonadota</taxon>
        <taxon>Alphaproteobacteria</taxon>
        <taxon>Hyphomicrobiales</taxon>
        <taxon>Xanthobacteraceae</taxon>
        <taxon>Labrys</taxon>
    </lineage>
</organism>
<dbReference type="EMBL" id="JAUSVX010000024">
    <property type="protein sequence ID" value="MDQ0474623.1"/>
    <property type="molecule type" value="Genomic_DNA"/>
</dbReference>
<evidence type="ECO:0000313" key="5">
    <source>
        <dbReference type="Proteomes" id="UP001242480"/>
    </source>
</evidence>
<dbReference type="Proteomes" id="UP001242480">
    <property type="component" value="Unassembled WGS sequence"/>
</dbReference>
<dbReference type="SUPFAM" id="SSF53187">
    <property type="entry name" value="Zn-dependent exopeptidases"/>
    <property type="match status" value="1"/>
</dbReference>
<dbReference type="NCBIfam" id="NF009531">
    <property type="entry name" value="PRK12893.1-5"/>
    <property type="match status" value="1"/>
</dbReference>
<dbReference type="Pfam" id="PF07687">
    <property type="entry name" value="M20_dimer"/>
    <property type="match status" value="1"/>
</dbReference>
<dbReference type="Pfam" id="PF01546">
    <property type="entry name" value="Peptidase_M20"/>
    <property type="match status" value="1"/>
</dbReference>
<dbReference type="InterPro" id="IPR001261">
    <property type="entry name" value="ArgE/DapE_CS"/>
</dbReference>
<dbReference type="NCBIfam" id="TIGR01879">
    <property type="entry name" value="hydantase"/>
    <property type="match status" value="1"/>
</dbReference>
<gene>
    <name evidence="4" type="ORF">QO011_007664</name>
</gene>
<dbReference type="PIRSF" id="PIRSF001235">
    <property type="entry name" value="Amidase_carbamoylase"/>
    <property type="match status" value="1"/>
</dbReference>
<feature type="domain" description="Peptidase M20 dimerisation" evidence="3">
    <location>
        <begin position="206"/>
        <end position="303"/>
    </location>
</feature>
<evidence type="ECO:0000259" key="3">
    <source>
        <dbReference type="Pfam" id="PF07687"/>
    </source>
</evidence>
<reference evidence="4 5" key="1">
    <citation type="submission" date="2023-07" db="EMBL/GenBank/DDBJ databases">
        <title>Genomic Encyclopedia of Type Strains, Phase IV (KMG-IV): sequencing the most valuable type-strain genomes for metagenomic binning, comparative biology and taxonomic classification.</title>
        <authorList>
            <person name="Goeker M."/>
        </authorList>
    </citation>
    <scope>NUCLEOTIDE SEQUENCE [LARGE SCALE GENOMIC DNA]</scope>
    <source>
        <strain evidence="4 5">DSM 19619</strain>
    </source>
</reference>
<dbReference type="CDD" id="cd03884">
    <property type="entry name" value="M20_bAS"/>
    <property type="match status" value="1"/>
</dbReference>
<dbReference type="SUPFAM" id="SSF55031">
    <property type="entry name" value="Bacterial exopeptidase dimerisation domain"/>
    <property type="match status" value="1"/>
</dbReference>
<comment type="similarity">
    <text evidence="1">Belongs to the peptidase M20 family.</text>
</comment>
<keyword evidence="2 4" id="KW-0378">Hydrolase</keyword>
<keyword evidence="5" id="KW-1185">Reference proteome</keyword>
<dbReference type="PANTHER" id="PTHR32494">
    <property type="entry name" value="ALLANTOATE DEIMINASE-RELATED"/>
    <property type="match status" value="1"/>
</dbReference>
<evidence type="ECO:0000256" key="2">
    <source>
        <dbReference type="ARBA" id="ARBA00022801"/>
    </source>
</evidence>
<dbReference type="InterPro" id="IPR011650">
    <property type="entry name" value="Peptidase_M20_dimer"/>
</dbReference>
<dbReference type="PANTHER" id="PTHR32494:SF5">
    <property type="entry name" value="ALLANTOATE AMIDOHYDROLASE"/>
    <property type="match status" value="1"/>
</dbReference>
<dbReference type="Gene3D" id="3.30.70.360">
    <property type="match status" value="1"/>
</dbReference>
<sequence>MPSRDDRLWNDLMALGGLTDPGRPYTRRCFTDRFLEGRRWLSQRFEDAGLRVRLDEGGNLIGRLEGGDPFLPVLAMGSHSDTVASGGRFDGPLGVLAGLEVVRRLRDRGIALRHPVEIIDFLSEEPSDYGPSCIGSRAMTGFLDEPMLSLANADGETLASAMRRMGADPSRLAGPRRNDVAAFLELHIEQARVLETRGCNIGIVTGIVGIARVEIEFTGAADHAGTTPFHVRQDALVAAAATISAVRRLGEAFAARSQDYFIATTGCIAIQPNAANVVPGTARLVIEARAERSAHLSDFLDEISLASLEAASAANVQRTAFRPLSRSEPAPSDPRLREHLMAAADALALTAIPMASGAGHDAGFMARIAPMAMVFVPSRDGRSHCPEEWTDAAACSEGASVLFEALLRIDGDDRFATRDGASSPARSD</sequence>
<dbReference type="GO" id="GO:0050538">
    <property type="term" value="F:N-carbamoyl-L-amino-acid hydrolase activity"/>
    <property type="evidence" value="ECO:0007669"/>
    <property type="project" value="UniProtKB-EC"/>
</dbReference>
<protein>
    <submittedName>
        <fullName evidence="4">N-carbamoyl-L-amino-acid hydrolase</fullName>
        <ecNumber evidence="4">3.5.1.87</ecNumber>
    </submittedName>
</protein>
<dbReference type="Gene3D" id="3.40.630.10">
    <property type="entry name" value="Zn peptidases"/>
    <property type="match status" value="1"/>
</dbReference>
<proteinExistence type="inferred from homology"/>
<dbReference type="RefSeq" id="WP_307284528.1">
    <property type="nucleotide sequence ID" value="NZ_JAUSVX010000024.1"/>
</dbReference>
<dbReference type="InterPro" id="IPR036264">
    <property type="entry name" value="Bact_exopeptidase_dim_dom"/>
</dbReference>
<dbReference type="InterPro" id="IPR010158">
    <property type="entry name" value="Amidase_Cbmase"/>
</dbReference>
<evidence type="ECO:0000313" key="4">
    <source>
        <dbReference type="EMBL" id="MDQ0474623.1"/>
    </source>
</evidence>